<gene>
    <name evidence="2" type="ORF">PACLA_8A083233</name>
</gene>
<comment type="caution">
    <text evidence="2">The sequence shown here is derived from an EMBL/GenBank/DDBJ whole genome shotgun (WGS) entry which is preliminary data.</text>
</comment>
<feature type="compositionally biased region" description="Basic residues" evidence="1">
    <location>
        <begin position="93"/>
        <end position="102"/>
    </location>
</feature>
<evidence type="ECO:0000313" key="3">
    <source>
        <dbReference type="Proteomes" id="UP001152795"/>
    </source>
</evidence>
<evidence type="ECO:0000313" key="2">
    <source>
        <dbReference type="EMBL" id="CAB4027680.1"/>
    </source>
</evidence>
<sequence>MSGEQCLRKWNKLVQKYNEVEDNNKRTGRANKDWKYMDSIAECMGDSPNVNPAYTFDTLSSSPSPSACSLETTNDDNEDVTSDDDQNKDVKKPVTRKQKRKSNLSASEMLSFLKDYSEKREKAEEKKVELLREMPEEKPQFFSQFLEVMKKKQLTMRELLLMFVRALC</sequence>
<evidence type="ECO:0000256" key="1">
    <source>
        <dbReference type="SAM" id="MobiDB-lite"/>
    </source>
</evidence>
<dbReference type="EMBL" id="CACRXK020014955">
    <property type="protein sequence ID" value="CAB4027680.1"/>
    <property type="molecule type" value="Genomic_DNA"/>
</dbReference>
<keyword evidence="3" id="KW-1185">Reference proteome</keyword>
<reference evidence="2" key="1">
    <citation type="submission" date="2020-04" db="EMBL/GenBank/DDBJ databases">
        <authorList>
            <person name="Alioto T."/>
            <person name="Alioto T."/>
            <person name="Gomez Garrido J."/>
        </authorList>
    </citation>
    <scope>NUCLEOTIDE SEQUENCE</scope>
    <source>
        <strain evidence="2">A484AB</strain>
    </source>
</reference>
<organism evidence="2 3">
    <name type="scientific">Paramuricea clavata</name>
    <name type="common">Red gorgonian</name>
    <name type="synonym">Violescent sea-whip</name>
    <dbReference type="NCBI Taxonomy" id="317549"/>
    <lineage>
        <taxon>Eukaryota</taxon>
        <taxon>Metazoa</taxon>
        <taxon>Cnidaria</taxon>
        <taxon>Anthozoa</taxon>
        <taxon>Octocorallia</taxon>
        <taxon>Malacalcyonacea</taxon>
        <taxon>Plexauridae</taxon>
        <taxon>Paramuricea</taxon>
    </lineage>
</organism>
<proteinExistence type="predicted"/>
<feature type="compositionally biased region" description="Acidic residues" evidence="1">
    <location>
        <begin position="73"/>
        <end position="84"/>
    </location>
</feature>
<feature type="region of interest" description="Disordered" evidence="1">
    <location>
        <begin position="54"/>
        <end position="103"/>
    </location>
</feature>
<name>A0A7D9L8K7_PARCT</name>
<dbReference type="AlphaFoldDB" id="A0A7D9L8K7"/>
<accession>A0A7D9L8K7</accession>
<protein>
    <submittedName>
        <fullName evidence="2">Uncharacterized protein</fullName>
    </submittedName>
</protein>
<dbReference type="OrthoDB" id="7554889at2759"/>
<dbReference type="Proteomes" id="UP001152795">
    <property type="component" value="Unassembled WGS sequence"/>
</dbReference>